<dbReference type="RefSeq" id="WP_054372662.1">
    <property type="nucleotide sequence ID" value="NZ_AZYO01000022.1"/>
</dbReference>
<dbReference type="InterPro" id="IPR036388">
    <property type="entry name" value="WH-like_DNA-bd_sf"/>
</dbReference>
<name>A0A0M9WP27_RHORH</name>
<dbReference type="PATRIC" id="fig|1441923.3.peg.2376"/>
<evidence type="ECO:0000256" key="1">
    <source>
        <dbReference type="SAM" id="MobiDB-lite"/>
    </source>
</evidence>
<dbReference type="SUPFAM" id="SSF46785">
    <property type="entry name" value="Winged helix' DNA-binding domain"/>
    <property type="match status" value="1"/>
</dbReference>
<reference evidence="3 4" key="1">
    <citation type="journal article" date="2015" name="Genome Announc.">
        <title>Draft Genome Sequence of Rhodococcus rhodochrous Strain KG-21, a Soil Isolate from Oil Fields of Krishna-Godavari Basin, India.</title>
        <authorList>
            <person name="Dawar C."/>
            <person name="Aggarwal R.K."/>
        </authorList>
    </citation>
    <scope>NUCLEOTIDE SEQUENCE [LARGE SCALE GENOMIC DNA]</scope>
    <source>
        <strain evidence="3 4">KG-21</strain>
    </source>
</reference>
<dbReference type="Pfam" id="PF03551">
    <property type="entry name" value="PadR"/>
    <property type="match status" value="1"/>
</dbReference>
<proteinExistence type="predicted"/>
<evidence type="ECO:0000313" key="4">
    <source>
        <dbReference type="Proteomes" id="UP000037712"/>
    </source>
</evidence>
<protein>
    <submittedName>
        <fullName evidence="3">PadR family transcriptional regulator</fullName>
    </submittedName>
</protein>
<comment type="caution">
    <text evidence="3">The sequence shown here is derived from an EMBL/GenBank/DDBJ whole genome shotgun (WGS) entry which is preliminary data.</text>
</comment>
<sequence length="215" mass="24340">MLGVLALGEEMTGNDVKKWADWSLSFFYWSPSVSQVYGELKKLEKLGFVRSRSISEPGARSRRVYSITPTGVGAVRAWSREAPVEAPVLKHGVMLRMYLGHLNEPEKLKSIVRDHIANLEENLGRVRNYADHSDVEPSWAFPLLSLRWSERYFRTEIALFEELLDEIDEAAARFACSDIDENGVPHPRRRGSWRTVEQTLSAHDEDGSDGPAPAE</sequence>
<dbReference type="InterPro" id="IPR036390">
    <property type="entry name" value="WH_DNA-bd_sf"/>
</dbReference>
<accession>A0A0M9WP27</accession>
<feature type="region of interest" description="Disordered" evidence="1">
    <location>
        <begin position="185"/>
        <end position="215"/>
    </location>
</feature>
<feature type="domain" description="Transcription regulator PadR N-terminal" evidence="2">
    <location>
        <begin position="9"/>
        <end position="72"/>
    </location>
</feature>
<reference evidence="4" key="2">
    <citation type="submission" date="2015-01" db="EMBL/GenBank/DDBJ databases">
        <title>Draft genome sequence of potential hydrocarbon metabolising strain of Rhodococcus rhodochrous.</title>
        <authorList>
            <person name="Aggarwal R.K."/>
            <person name="Dawar C."/>
        </authorList>
    </citation>
    <scope>NUCLEOTIDE SEQUENCE [LARGE SCALE GENOMIC DNA]</scope>
    <source>
        <strain evidence="4">KG-21</strain>
    </source>
</reference>
<dbReference type="PANTHER" id="PTHR43252:SF2">
    <property type="entry name" value="TRANSCRIPTION REGULATOR, PADR-LIKE FAMILY"/>
    <property type="match status" value="1"/>
</dbReference>
<dbReference type="EMBL" id="AZYO01000022">
    <property type="protein sequence ID" value="KOS56197.1"/>
    <property type="molecule type" value="Genomic_DNA"/>
</dbReference>
<gene>
    <name evidence="3" type="ORF">Z051_10760</name>
</gene>
<dbReference type="Gene3D" id="1.10.10.10">
    <property type="entry name" value="Winged helix-like DNA-binding domain superfamily/Winged helix DNA-binding domain"/>
    <property type="match status" value="1"/>
</dbReference>
<dbReference type="InterPro" id="IPR005149">
    <property type="entry name" value="Tscrpt_reg_PadR_N"/>
</dbReference>
<dbReference type="PANTHER" id="PTHR43252">
    <property type="entry name" value="TRANSCRIPTIONAL REGULATOR YQJI"/>
    <property type="match status" value="1"/>
</dbReference>
<dbReference type="Proteomes" id="UP000037712">
    <property type="component" value="Unassembled WGS sequence"/>
</dbReference>
<organism evidence="3 4">
    <name type="scientific">Rhodococcus rhodochrous KG-21</name>
    <dbReference type="NCBI Taxonomy" id="1441923"/>
    <lineage>
        <taxon>Bacteria</taxon>
        <taxon>Bacillati</taxon>
        <taxon>Actinomycetota</taxon>
        <taxon>Actinomycetes</taxon>
        <taxon>Mycobacteriales</taxon>
        <taxon>Nocardiaceae</taxon>
        <taxon>Rhodococcus</taxon>
    </lineage>
</organism>
<evidence type="ECO:0000259" key="2">
    <source>
        <dbReference type="Pfam" id="PF03551"/>
    </source>
</evidence>
<dbReference type="AlphaFoldDB" id="A0A0M9WP27"/>
<evidence type="ECO:0000313" key="3">
    <source>
        <dbReference type="EMBL" id="KOS56197.1"/>
    </source>
</evidence>